<sequence>MCAWDLLYVSCILPVRVISYPFFSFYEQVIYRIVTFISQEKIKKEGVVFYQTSKQIMITEAIRYITLTAQVQPQGPDTCFANILSHPDTTAVVSANYTSLSVPYMPSGK</sequence>
<dbReference type="AlphaFoldDB" id="A0A0X3Q5F5"/>
<dbReference type="EMBL" id="GEEE01021187">
    <property type="protein sequence ID" value="JAP42038.1"/>
    <property type="molecule type" value="Transcribed_RNA"/>
</dbReference>
<protein>
    <submittedName>
        <fullName evidence="1">Uncharacterized protein</fullName>
    </submittedName>
</protein>
<organism evidence="1">
    <name type="scientific">Schistocephalus solidus</name>
    <name type="common">Tapeworm</name>
    <dbReference type="NCBI Taxonomy" id="70667"/>
    <lineage>
        <taxon>Eukaryota</taxon>
        <taxon>Metazoa</taxon>
        <taxon>Spiralia</taxon>
        <taxon>Lophotrochozoa</taxon>
        <taxon>Platyhelminthes</taxon>
        <taxon>Cestoda</taxon>
        <taxon>Eucestoda</taxon>
        <taxon>Diphyllobothriidea</taxon>
        <taxon>Diphyllobothriidae</taxon>
        <taxon>Schistocephalus</taxon>
    </lineage>
</organism>
<accession>A0A0X3Q5F5</accession>
<reference evidence="1" key="1">
    <citation type="submission" date="2016-01" db="EMBL/GenBank/DDBJ databases">
        <title>Reference transcriptome for the parasite Schistocephalus solidus: insights into the molecular evolution of parasitism.</title>
        <authorList>
            <person name="Hebert F.O."/>
            <person name="Grambauer S."/>
            <person name="Barber I."/>
            <person name="Landry C.R."/>
            <person name="Aubin-Horth N."/>
        </authorList>
    </citation>
    <scope>NUCLEOTIDE SEQUENCE</scope>
</reference>
<dbReference type="EMBL" id="GEEE01004041">
    <property type="protein sequence ID" value="JAP59184.1"/>
    <property type="molecule type" value="Transcribed_RNA"/>
</dbReference>
<proteinExistence type="predicted"/>
<evidence type="ECO:0000313" key="1">
    <source>
        <dbReference type="EMBL" id="JAP59184.1"/>
    </source>
</evidence>
<name>A0A0X3Q5F5_SCHSO</name>
<gene>
    <name evidence="1" type="ORF">TR118948</name>
</gene>